<accession>A0A9D4EGV0</accession>
<dbReference type="EMBL" id="JAIWYP010000009">
    <property type="protein sequence ID" value="KAH3778934.1"/>
    <property type="molecule type" value="Genomic_DNA"/>
</dbReference>
<organism evidence="1 2">
    <name type="scientific">Dreissena polymorpha</name>
    <name type="common">Zebra mussel</name>
    <name type="synonym">Mytilus polymorpha</name>
    <dbReference type="NCBI Taxonomy" id="45954"/>
    <lineage>
        <taxon>Eukaryota</taxon>
        <taxon>Metazoa</taxon>
        <taxon>Spiralia</taxon>
        <taxon>Lophotrochozoa</taxon>
        <taxon>Mollusca</taxon>
        <taxon>Bivalvia</taxon>
        <taxon>Autobranchia</taxon>
        <taxon>Heteroconchia</taxon>
        <taxon>Euheterodonta</taxon>
        <taxon>Imparidentia</taxon>
        <taxon>Neoheterodontei</taxon>
        <taxon>Myida</taxon>
        <taxon>Dreissenoidea</taxon>
        <taxon>Dreissenidae</taxon>
        <taxon>Dreissena</taxon>
    </lineage>
</organism>
<evidence type="ECO:0000313" key="2">
    <source>
        <dbReference type="Proteomes" id="UP000828390"/>
    </source>
</evidence>
<proteinExistence type="predicted"/>
<gene>
    <name evidence="1" type="ORF">DPMN_180411</name>
</gene>
<name>A0A9D4EGV0_DREPO</name>
<reference evidence="1" key="2">
    <citation type="submission" date="2020-11" db="EMBL/GenBank/DDBJ databases">
        <authorList>
            <person name="McCartney M.A."/>
            <person name="Auch B."/>
            <person name="Kono T."/>
            <person name="Mallez S."/>
            <person name="Becker A."/>
            <person name="Gohl D.M."/>
            <person name="Silverstein K.A.T."/>
            <person name="Koren S."/>
            <person name="Bechman K.B."/>
            <person name="Herman A."/>
            <person name="Abrahante J.E."/>
            <person name="Garbe J."/>
        </authorList>
    </citation>
    <scope>NUCLEOTIDE SEQUENCE</scope>
    <source>
        <strain evidence="1">Duluth1</strain>
        <tissue evidence="1">Whole animal</tissue>
    </source>
</reference>
<sequence>MKRTLKNNRYSVDNFHGCLYEEAEAVANAAGVYPSIPWGCGRQTIQNNIPSDAPET</sequence>
<reference evidence="1" key="1">
    <citation type="journal article" date="2019" name="bioRxiv">
        <title>The Genome of the Zebra Mussel, Dreissena polymorpha: A Resource for Invasive Species Research.</title>
        <authorList>
            <person name="McCartney M.A."/>
            <person name="Auch B."/>
            <person name="Kono T."/>
            <person name="Mallez S."/>
            <person name="Zhang Y."/>
            <person name="Obille A."/>
            <person name="Becker A."/>
            <person name="Abrahante J.E."/>
            <person name="Garbe J."/>
            <person name="Badalamenti J.P."/>
            <person name="Herman A."/>
            <person name="Mangelson H."/>
            <person name="Liachko I."/>
            <person name="Sullivan S."/>
            <person name="Sone E.D."/>
            <person name="Koren S."/>
            <person name="Silverstein K.A.T."/>
            <person name="Beckman K.B."/>
            <person name="Gohl D.M."/>
        </authorList>
    </citation>
    <scope>NUCLEOTIDE SEQUENCE</scope>
    <source>
        <strain evidence="1">Duluth1</strain>
        <tissue evidence="1">Whole animal</tissue>
    </source>
</reference>
<dbReference type="AlphaFoldDB" id="A0A9D4EGV0"/>
<keyword evidence="2" id="KW-1185">Reference proteome</keyword>
<dbReference type="Proteomes" id="UP000828390">
    <property type="component" value="Unassembled WGS sequence"/>
</dbReference>
<comment type="caution">
    <text evidence="1">The sequence shown here is derived from an EMBL/GenBank/DDBJ whole genome shotgun (WGS) entry which is preliminary data.</text>
</comment>
<evidence type="ECO:0000313" key="1">
    <source>
        <dbReference type="EMBL" id="KAH3778934.1"/>
    </source>
</evidence>
<protein>
    <submittedName>
        <fullName evidence="1">Uncharacterized protein</fullName>
    </submittedName>
</protein>